<evidence type="ECO:0008006" key="5">
    <source>
        <dbReference type="Google" id="ProtNLM"/>
    </source>
</evidence>
<feature type="disulfide bond" evidence="1">
    <location>
        <begin position="211"/>
        <end position="221"/>
    </location>
</feature>
<feature type="disulfide bond" evidence="1">
    <location>
        <begin position="167"/>
        <end position="236"/>
    </location>
</feature>
<dbReference type="PIRSF" id="PIRSF002703">
    <property type="entry name" value="Thaumatin"/>
    <property type="match status" value="1"/>
</dbReference>
<sequence>MKSLITVSLALVSGAAARTFTVYNACPFTIWPAMFTDLNVAPNVPAFTTGWEAQAWTKVSFTVPDNWKAGRIWASLVLLYAALDSPPPLSRDGATAISPAIRVPTLASPEVATVVFSATLAPELVFPPLLSLNGPWKAQATKIVSLVDGYNLPMRISNNKGCPVAECAVDLGPNCPAPLKGPYDSTGFPVGCKSACSANLDGNPGNSRNCCSGSFSTPATCPASGVAYYSYFKNNCPRSYAYAYDESSGTALWTCPSSSKADYTLTFCP</sequence>
<dbReference type="Gene3D" id="2.60.110.10">
    <property type="entry name" value="Thaumatin"/>
    <property type="match status" value="2"/>
</dbReference>
<protein>
    <recommendedName>
        <fullName evidence="5">Thaumatin-like protein</fullName>
    </recommendedName>
</protein>
<name>A0A9W8JWD6_9AGAR</name>
<dbReference type="EMBL" id="JANKHO010001003">
    <property type="protein sequence ID" value="KAJ3504492.1"/>
    <property type="molecule type" value="Genomic_DNA"/>
</dbReference>
<feature type="signal peptide" evidence="2">
    <location>
        <begin position="1"/>
        <end position="17"/>
    </location>
</feature>
<evidence type="ECO:0000256" key="1">
    <source>
        <dbReference type="PIRSR" id="PIRSR002703-1"/>
    </source>
</evidence>
<keyword evidence="1" id="KW-1015">Disulfide bond</keyword>
<gene>
    <name evidence="3" type="ORF">NLJ89_g7909</name>
</gene>
<dbReference type="InterPro" id="IPR037176">
    <property type="entry name" value="Osmotin/thaumatin-like_sf"/>
</dbReference>
<comment type="caution">
    <text evidence="3">The sequence shown here is derived from an EMBL/GenBank/DDBJ whole genome shotgun (WGS) entry which is preliminary data.</text>
</comment>
<keyword evidence="2" id="KW-0732">Signal</keyword>
<feature type="chain" id="PRO_5040738533" description="Thaumatin-like protein" evidence="2">
    <location>
        <begin position="18"/>
        <end position="269"/>
    </location>
</feature>
<proteinExistence type="predicted"/>
<dbReference type="InterPro" id="IPR001938">
    <property type="entry name" value="Thaumatin"/>
</dbReference>
<dbReference type="Pfam" id="PF00314">
    <property type="entry name" value="Thaumatin"/>
    <property type="match status" value="2"/>
</dbReference>
<keyword evidence="4" id="KW-1185">Reference proteome</keyword>
<organism evidence="3 4">
    <name type="scientific">Agrocybe chaxingu</name>
    <dbReference type="NCBI Taxonomy" id="84603"/>
    <lineage>
        <taxon>Eukaryota</taxon>
        <taxon>Fungi</taxon>
        <taxon>Dikarya</taxon>
        <taxon>Basidiomycota</taxon>
        <taxon>Agaricomycotina</taxon>
        <taxon>Agaricomycetes</taxon>
        <taxon>Agaricomycetidae</taxon>
        <taxon>Agaricales</taxon>
        <taxon>Agaricineae</taxon>
        <taxon>Strophariaceae</taxon>
        <taxon>Agrocybe</taxon>
    </lineage>
</organism>
<feature type="disulfide bond" evidence="1">
    <location>
        <begin position="175"/>
        <end position="192"/>
    </location>
</feature>
<dbReference type="AlphaFoldDB" id="A0A9W8JWD6"/>
<dbReference type="PANTHER" id="PTHR31048">
    <property type="entry name" value="OS03G0233200 PROTEIN"/>
    <property type="match status" value="1"/>
</dbReference>
<dbReference type="OrthoDB" id="430315at2759"/>
<dbReference type="SMART" id="SM00205">
    <property type="entry name" value="THN"/>
    <property type="match status" value="1"/>
</dbReference>
<dbReference type="SUPFAM" id="SSF49870">
    <property type="entry name" value="Osmotin, thaumatin-like protein"/>
    <property type="match status" value="2"/>
</dbReference>
<feature type="disulfide bond" evidence="1">
    <location>
        <begin position="162"/>
        <end position="255"/>
    </location>
</feature>
<evidence type="ECO:0000256" key="2">
    <source>
        <dbReference type="SAM" id="SignalP"/>
    </source>
</evidence>
<reference evidence="3" key="1">
    <citation type="submission" date="2022-07" db="EMBL/GenBank/DDBJ databases">
        <title>Genome Sequence of Agrocybe chaxingu.</title>
        <authorList>
            <person name="Buettner E."/>
        </authorList>
    </citation>
    <scope>NUCLEOTIDE SEQUENCE</scope>
    <source>
        <strain evidence="3">MP-N11</strain>
    </source>
</reference>
<accession>A0A9W8JWD6</accession>
<evidence type="ECO:0000313" key="4">
    <source>
        <dbReference type="Proteomes" id="UP001148786"/>
    </source>
</evidence>
<feature type="disulfide bond" evidence="1">
    <location>
        <begin position="26"/>
        <end position="268"/>
    </location>
</feature>
<dbReference type="Proteomes" id="UP001148786">
    <property type="component" value="Unassembled WGS sequence"/>
</dbReference>
<feature type="disulfide bond" evidence="1">
    <location>
        <begin position="196"/>
        <end position="210"/>
    </location>
</feature>
<evidence type="ECO:0000313" key="3">
    <source>
        <dbReference type="EMBL" id="KAJ3504492.1"/>
    </source>
</evidence>
<dbReference type="PROSITE" id="PS51367">
    <property type="entry name" value="THAUMATIN_2"/>
    <property type="match status" value="1"/>
</dbReference>